<protein>
    <recommendedName>
        <fullName evidence="3">DUF4845 domain-containing protein</fullName>
    </recommendedName>
</protein>
<proteinExistence type="predicted"/>
<dbReference type="KEGG" id="afy:BW247_09575"/>
<evidence type="ECO:0000313" key="2">
    <source>
        <dbReference type="Proteomes" id="UP000243807"/>
    </source>
</evidence>
<sequence>MSLISIILLLGVIGVLATIGARLIPVYINYYNVRSIMQEVAKSPGIGNKNFSQVFYAIQTRLTINNINSVTEKDISMKTVGNQTTLAVKYTVETPLLGNVDALVHFDYSVHYKNTRNQ</sequence>
<evidence type="ECO:0000313" key="1">
    <source>
        <dbReference type="EMBL" id="APZ43316.1"/>
    </source>
</evidence>
<name>A0A1P8UHK2_9GAMM</name>
<gene>
    <name evidence="1" type="ORF">BW247_09575</name>
</gene>
<dbReference type="EMBL" id="CP019434">
    <property type="protein sequence ID" value="APZ43316.1"/>
    <property type="molecule type" value="Genomic_DNA"/>
</dbReference>
<dbReference type="RefSeq" id="WP_076836957.1">
    <property type="nucleotide sequence ID" value="NZ_CP019434.1"/>
</dbReference>
<dbReference type="InterPro" id="IPR032314">
    <property type="entry name" value="DUF4845"/>
</dbReference>
<dbReference type="Pfam" id="PF16137">
    <property type="entry name" value="DUF4845"/>
    <property type="match status" value="1"/>
</dbReference>
<dbReference type="Proteomes" id="UP000243807">
    <property type="component" value="Chromosome"/>
</dbReference>
<dbReference type="AlphaFoldDB" id="A0A1P8UHK2"/>
<evidence type="ECO:0008006" key="3">
    <source>
        <dbReference type="Google" id="ProtNLM"/>
    </source>
</evidence>
<keyword evidence="2" id="KW-1185">Reference proteome</keyword>
<accession>A0A1P8UHK2</accession>
<reference evidence="1 2" key="1">
    <citation type="submission" date="2017-01" db="EMBL/GenBank/DDBJ databases">
        <title>Draft sequence of Acidihalobacter ferrooxidans strain DSM 14175 (strain V8).</title>
        <authorList>
            <person name="Khaleque H.N."/>
            <person name="Ramsay J.P."/>
            <person name="Murphy R.J.T."/>
            <person name="Kaksonen A.H."/>
            <person name="Boxall N.J."/>
            <person name="Watkin E.L.J."/>
        </authorList>
    </citation>
    <scope>NUCLEOTIDE SEQUENCE [LARGE SCALE GENOMIC DNA]</scope>
    <source>
        <strain evidence="1 2">V8</strain>
    </source>
</reference>
<dbReference type="STRING" id="1765967.BW247_09575"/>
<organism evidence="1 2">
    <name type="scientific">Acidihalobacter ferrooxydans</name>
    <dbReference type="NCBI Taxonomy" id="1765967"/>
    <lineage>
        <taxon>Bacteria</taxon>
        <taxon>Pseudomonadati</taxon>
        <taxon>Pseudomonadota</taxon>
        <taxon>Gammaproteobacteria</taxon>
        <taxon>Chromatiales</taxon>
        <taxon>Ectothiorhodospiraceae</taxon>
        <taxon>Acidihalobacter</taxon>
    </lineage>
</organism>